<dbReference type="Gene3D" id="3.40.50.80">
    <property type="entry name" value="Nucleotide-binding domain of ferredoxin-NADP reductase (FNR) module"/>
    <property type="match status" value="1"/>
</dbReference>
<dbReference type="InParanoid" id="A0A543AQQ4"/>
<dbReference type="InterPro" id="IPR039374">
    <property type="entry name" value="SIP_fam"/>
</dbReference>
<protein>
    <submittedName>
        <fullName evidence="2">NADPH-dependent ferric siderophore reductase</fullName>
    </submittedName>
</protein>
<dbReference type="CDD" id="cd06193">
    <property type="entry name" value="siderophore_interacting"/>
    <property type="match status" value="1"/>
</dbReference>
<gene>
    <name evidence="2" type="ORF">FB566_0354</name>
</gene>
<dbReference type="PANTHER" id="PTHR30157:SF0">
    <property type="entry name" value="NADPH-DEPENDENT FERRIC-CHELATE REDUCTASE"/>
    <property type="match status" value="1"/>
</dbReference>
<dbReference type="InterPro" id="IPR039261">
    <property type="entry name" value="FNR_nucleotide-bd"/>
</dbReference>
<dbReference type="InterPro" id="IPR013113">
    <property type="entry name" value="SIP_FAD-bd"/>
</dbReference>
<dbReference type="PROSITE" id="PS51384">
    <property type="entry name" value="FAD_FR"/>
    <property type="match status" value="1"/>
</dbReference>
<dbReference type="Pfam" id="PF08021">
    <property type="entry name" value="FAD_binding_9"/>
    <property type="match status" value="1"/>
</dbReference>
<organism evidence="2 3">
    <name type="scientific">Stackebrandtia endophytica</name>
    <dbReference type="NCBI Taxonomy" id="1496996"/>
    <lineage>
        <taxon>Bacteria</taxon>
        <taxon>Bacillati</taxon>
        <taxon>Actinomycetota</taxon>
        <taxon>Actinomycetes</taxon>
        <taxon>Glycomycetales</taxon>
        <taxon>Glycomycetaceae</taxon>
        <taxon>Stackebrandtia</taxon>
    </lineage>
</organism>
<dbReference type="EMBL" id="VFOW01000001">
    <property type="protein sequence ID" value="TQL74865.1"/>
    <property type="molecule type" value="Genomic_DNA"/>
</dbReference>
<dbReference type="GO" id="GO:0016491">
    <property type="term" value="F:oxidoreductase activity"/>
    <property type="evidence" value="ECO:0007669"/>
    <property type="project" value="InterPro"/>
</dbReference>
<comment type="caution">
    <text evidence="2">The sequence shown here is derived from an EMBL/GenBank/DDBJ whole genome shotgun (WGS) entry which is preliminary data.</text>
</comment>
<evidence type="ECO:0000313" key="3">
    <source>
        <dbReference type="Proteomes" id="UP000317043"/>
    </source>
</evidence>
<dbReference type="RefSeq" id="WP_170183097.1">
    <property type="nucleotide sequence ID" value="NZ_JBHTGS010000002.1"/>
</dbReference>
<reference evidence="2 3" key="1">
    <citation type="submission" date="2019-06" db="EMBL/GenBank/DDBJ databases">
        <title>Sequencing the genomes of 1000 actinobacteria strains.</title>
        <authorList>
            <person name="Klenk H.-P."/>
        </authorList>
    </citation>
    <scope>NUCLEOTIDE SEQUENCE [LARGE SCALE GENOMIC DNA]</scope>
    <source>
        <strain evidence="2 3">DSM 45928</strain>
    </source>
</reference>
<evidence type="ECO:0000313" key="2">
    <source>
        <dbReference type="EMBL" id="TQL74865.1"/>
    </source>
</evidence>
<dbReference type="Pfam" id="PF04954">
    <property type="entry name" value="SIP"/>
    <property type="match status" value="1"/>
</dbReference>
<name>A0A543AQQ4_9ACTN</name>
<evidence type="ECO:0000259" key="1">
    <source>
        <dbReference type="PROSITE" id="PS51384"/>
    </source>
</evidence>
<dbReference type="InterPro" id="IPR017938">
    <property type="entry name" value="Riboflavin_synthase-like_b-brl"/>
</dbReference>
<feature type="domain" description="FAD-binding FR-type" evidence="1">
    <location>
        <begin position="2"/>
        <end position="132"/>
    </location>
</feature>
<proteinExistence type="predicted"/>
<keyword evidence="3" id="KW-1185">Reference proteome</keyword>
<dbReference type="PANTHER" id="PTHR30157">
    <property type="entry name" value="FERRIC REDUCTASE, NADPH-DEPENDENT"/>
    <property type="match status" value="1"/>
</dbReference>
<sequence>MATPFHAVVSDVVTVSPSFIRVTVEDLDVDNFAYTGYDQWFRLFLPQDGQERPVFPQPEPGQRLWEAYYAMPEETRPVVRNYTVRRAYPERRAIDIDFVIHGDEGPASRWAQTVTPGAVIGILDQDTMFTPHDDTDWLLLVADETGLPAVAGVIDSIGDRLPFHAYIETPEAADVQHIAVPDGATLEWRHRDEPGATVHRPAVDSEQLQKAVESASFPPGRVQALVVGESSMVRAVRRHLVNDRGVGKDQVTFCGFWRHHTTPAPTGDEE</sequence>
<dbReference type="AlphaFoldDB" id="A0A543AQQ4"/>
<dbReference type="InterPro" id="IPR007037">
    <property type="entry name" value="SIP_rossman_dom"/>
</dbReference>
<dbReference type="Gene3D" id="2.40.30.10">
    <property type="entry name" value="Translation factors"/>
    <property type="match status" value="1"/>
</dbReference>
<accession>A0A543AQQ4</accession>
<dbReference type="InterPro" id="IPR017927">
    <property type="entry name" value="FAD-bd_FR_type"/>
</dbReference>
<dbReference type="SUPFAM" id="SSF63380">
    <property type="entry name" value="Riboflavin synthase domain-like"/>
    <property type="match status" value="1"/>
</dbReference>
<dbReference type="Proteomes" id="UP000317043">
    <property type="component" value="Unassembled WGS sequence"/>
</dbReference>